<dbReference type="Pfam" id="PF16622">
    <property type="entry name" value="zf-C2H2_11"/>
    <property type="match status" value="1"/>
</dbReference>
<evidence type="ECO:0000256" key="2">
    <source>
        <dbReference type="ARBA" id="ARBA00004123"/>
    </source>
</evidence>
<feature type="compositionally biased region" description="Polar residues" evidence="13">
    <location>
        <begin position="958"/>
        <end position="975"/>
    </location>
</feature>
<comment type="subcellular location">
    <subcellularLocation>
        <location evidence="2">Nucleus</location>
    </subcellularLocation>
</comment>
<feature type="compositionally biased region" description="Polar residues" evidence="13">
    <location>
        <begin position="704"/>
        <end position="713"/>
    </location>
</feature>
<feature type="region of interest" description="Disordered" evidence="13">
    <location>
        <begin position="701"/>
        <end position="725"/>
    </location>
</feature>
<evidence type="ECO:0000313" key="15">
    <source>
        <dbReference type="Ensembl" id="ENSPCEP00000023699.1"/>
    </source>
</evidence>
<dbReference type="InterPro" id="IPR045914">
    <property type="entry name" value="Zn532-like"/>
</dbReference>
<dbReference type="GO" id="GO:0005634">
    <property type="term" value="C:nucleus"/>
    <property type="evidence" value="ECO:0007669"/>
    <property type="project" value="UniProtKB-SubCell"/>
</dbReference>
<reference evidence="15" key="1">
    <citation type="submission" date="2025-08" db="UniProtKB">
        <authorList>
            <consortium name="Ensembl"/>
        </authorList>
    </citation>
    <scope>IDENTIFICATION</scope>
</reference>
<dbReference type="PROSITE" id="PS00028">
    <property type="entry name" value="ZINC_FINGER_C2H2_1"/>
    <property type="match status" value="6"/>
</dbReference>
<dbReference type="Ensembl" id="ENSPCET00000024492.1">
    <property type="protein sequence ID" value="ENSPCEP00000023699.1"/>
    <property type="gene ID" value="ENSPCEG00000017957.1"/>
</dbReference>
<evidence type="ECO:0000256" key="11">
    <source>
        <dbReference type="ARBA" id="ARBA00023242"/>
    </source>
</evidence>
<evidence type="ECO:0000256" key="13">
    <source>
        <dbReference type="SAM" id="MobiDB-lite"/>
    </source>
</evidence>
<name>A0A8C8STX2_9SAUR</name>
<feature type="compositionally biased region" description="Polar residues" evidence="13">
    <location>
        <begin position="432"/>
        <end position="468"/>
    </location>
</feature>
<dbReference type="PROSITE" id="PS50157">
    <property type="entry name" value="ZINC_FINGER_C2H2_2"/>
    <property type="match status" value="5"/>
</dbReference>
<feature type="region of interest" description="Disordered" evidence="13">
    <location>
        <begin position="131"/>
        <end position="167"/>
    </location>
</feature>
<keyword evidence="8" id="KW-0805">Transcription regulation</keyword>
<keyword evidence="4" id="KW-0479">Metal-binding</keyword>
<feature type="region of interest" description="Disordered" evidence="13">
    <location>
        <begin position="956"/>
        <end position="1011"/>
    </location>
</feature>
<sequence>MGDMKTPDFDDLLAAFDIPDPTSLDAKEAIQSTGEENENHLKPSGICIDENVSLSHSVPAPDAPVVSVIVKNTSRQESLEAEKEGNHIGAGLLHNGFRGSDLPSEAHSLVHSYGKFDSAFINGDSLKNYPEKLDQSKSEPLPTFSQFSPISSPEPEDAFKENSISDKPKHAQTPYFPPAPMYIPTAASVLDSLRKLPEPELSMFDQYCKKEQKMEIHSQQESRLETSRREQDRVPEKFVESGKDLVDANNFLGEGLTFGSFHNNNLRESRGSVPEVNFSSSVPPRQRLKPAHSKLSSCVAALVALQAKKVACISKEDQTSLTKEPSGHSMKGSPKMPKSPKSPRSPLEVVKKASKQPESPRSVCSDSSGKASPSMAAGSPPAIPKVRIKTIKMSSGEIKRTVTRILPESEELGKSPVESPAESSAVEEFNKSFPSPETSAVTENEASKGSTKNASAPTIQMSNVTSPCTDDMKTDTTENSTPSVSSSPVPNCGSDAVKVGNVGQQPSKRQHQSSAMQPCNPTTSSLLPKAVHLANLNLVPHSVAASVTAKSSVQRRNQPQLTQMSVPLVHQVKKAAPVIVEAFNKVLQSTNPVPVYSPNLSPPPESSIHLPPSGYSCLECGDSFALEKSLIQHYSRRSVHIEVMCTPCSAGLLFFNKCSLFKHARDHKNKGLIMQCSQLLMKPISLEEMFSPFPTSSSVSSVPQTLHFQSPSHKPSAASGSGTGTSANANPALPLYADPLRLIRHGLTCLECNKQAPDYITLAAHFQRTSEDNEGLTCQVCQMVLPNHCSYCAHQRIHAHKSPYCCPECGILCRSAYFQTHVKENCLHYSRKVGFRCIHCGVVFMSLAMLKVHIDEKHCEVFHKCSFCPMAFKCAESTIAHITSQHPEEPHKTAQVIFKCSCETVFNKKKLLQEHFQQNSSKLLVGVFKCPQCQLVYMQKQQLMQHVKAVHGVPQNPEEVSNLRQKPETTTSSQVVAPPKELSVANGTSHTSLPRKEKRVEHNSEKKSSSRSAGWTCRECSQWNPDRENYVSHMKKSHGKSVKRYPCRQCEHSFNDFNSLRRHIRNNHDTAKKVYTCWYCTDENQTFPQLSMLENHISLMHGIKNPDLSQMSKAKASARNSTKVKSPKRVPSGALKRMETTEAPPAKKLKARWKCAKCGFATDTSTEFQEHIPRHKTDNSTYQCLLCGLCYTSHISLNRHLFIVHKVKEEEEEREKFQTETNEMSENGHEECNREMNTTVEEESSLVCKTDSTLCAHSQRCGLEDSISSSQNNQSDSPKI</sequence>
<feature type="domain" description="C2H2-type" evidence="14">
    <location>
        <begin position="776"/>
        <end position="803"/>
    </location>
</feature>
<dbReference type="Pfam" id="PF25412">
    <property type="entry name" value="zf-C2H2_ZNF592"/>
    <property type="match status" value="1"/>
</dbReference>
<evidence type="ECO:0000256" key="7">
    <source>
        <dbReference type="ARBA" id="ARBA00022833"/>
    </source>
</evidence>
<dbReference type="InterPro" id="IPR036236">
    <property type="entry name" value="Znf_C2H2_sf"/>
</dbReference>
<feature type="domain" description="C2H2-type" evidence="14">
    <location>
        <begin position="928"/>
        <end position="951"/>
    </location>
</feature>
<dbReference type="InterPro" id="IPR057356">
    <property type="entry name" value="Znf-C2H2_ZNF592"/>
</dbReference>
<dbReference type="InterPro" id="IPR013087">
    <property type="entry name" value="Znf_C2H2_type"/>
</dbReference>
<dbReference type="SMART" id="SM00355">
    <property type="entry name" value="ZnF_C2H2"/>
    <property type="match status" value="13"/>
</dbReference>
<evidence type="ECO:0000256" key="10">
    <source>
        <dbReference type="ARBA" id="ARBA00023163"/>
    </source>
</evidence>
<feature type="compositionally biased region" description="Low complexity" evidence="13">
    <location>
        <begin position="415"/>
        <end position="427"/>
    </location>
</feature>
<comment type="similarity">
    <text evidence="3">Belongs to the krueppel C2H2-type zinc-finger protein family.</text>
</comment>
<feature type="domain" description="C2H2-type" evidence="14">
    <location>
        <begin position="1182"/>
        <end position="1210"/>
    </location>
</feature>
<dbReference type="Proteomes" id="UP000694393">
    <property type="component" value="Unplaced"/>
</dbReference>
<feature type="compositionally biased region" description="Polar residues" evidence="13">
    <location>
        <begin position="356"/>
        <end position="366"/>
    </location>
</feature>
<organism evidence="15 16">
    <name type="scientific">Pelusios castaneus</name>
    <name type="common">West African mud turtle</name>
    <dbReference type="NCBI Taxonomy" id="367368"/>
    <lineage>
        <taxon>Eukaryota</taxon>
        <taxon>Metazoa</taxon>
        <taxon>Chordata</taxon>
        <taxon>Craniata</taxon>
        <taxon>Vertebrata</taxon>
        <taxon>Euteleostomi</taxon>
        <taxon>Archelosauria</taxon>
        <taxon>Testudinata</taxon>
        <taxon>Testudines</taxon>
        <taxon>Pleurodira</taxon>
        <taxon>Pelomedusidae</taxon>
        <taxon>Pelusios</taxon>
    </lineage>
</organism>
<keyword evidence="9" id="KW-0238">DNA-binding</keyword>
<proteinExistence type="inferred from homology"/>
<dbReference type="PANTHER" id="PTHR47222:SF1">
    <property type="entry name" value="ZINC FINGER PROTEIN 592"/>
    <property type="match status" value="1"/>
</dbReference>
<dbReference type="GO" id="GO:0003677">
    <property type="term" value="F:DNA binding"/>
    <property type="evidence" value="ECO:0007669"/>
    <property type="project" value="UniProtKB-KW"/>
</dbReference>
<dbReference type="SUPFAM" id="SSF57667">
    <property type="entry name" value="beta-beta-alpha zinc fingers"/>
    <property type="match status" value="2"/>
</dbReference>
<feature type="compositionally biased region" description="Low complexity" evidence="13">
    <location>
        <begin position="477"/>
        <end position="491"/>
    </location>
</feature>
<evidence type="ECO:0000313" key="16">
    <source>
        <dbReference type="Proteomes" id="UP000694393"/>
    </source>
</evidence>
<keyword evidence="5" id="KW-0677">Repeat</keyword>
<evidence type="ECO:0000256" key="12">
    <source>
        <dbReference type="PROSITE-ProRule" id="PRU00042"/>
    </source>
</evidence>
<dbReference type="Gene3D" id="3.30.160.60">
    <property type="entry name" value="Classic Zinc Finger"/>
    <property type="match status" value="4"/>
</dbReference>
<feature type="region of interest" description="Disordered" evidence="13">
    <location>
        <begin position="215"/>
        <end position="236"/>
    </location>
</feature>
<evidence type="ECO:0000256" key="5">
    <source>
        <dbReference type="ARBA" id="ARBA00022737"/>
    </source>
</evidence>
<dbReference type="PANTHER" id="PTHR47222">
    <property type="entry name" value="ZINC FINGER PROTEIN 532-RELATED"/>
    <property type="match status" value="1"/>
</dbReference>
<comment type="function">
    <text evidence="1">May be involved in transcriptional regulation.</text>
</comment>
<evidence type="ECO:0000256" key="3">
    <source>
        <dbReference type="ARBA" id="ARBA00006991"/>
    </source>
</evidence>
<feature type="compositionally biased region" description="Polar residues" evidence="13">
    <location>
        <begin position="502"/>
        <end position="523"/>
    </location>
</feature>
<keyword evidence="6 12" id="KW-0863">Zinc-finger</keyword>
<feature type="compositionally biased region" description="Basic and acidic residues" evidence="13">
    <location>
        <begin position="994"/>
        <end position="1008"/>
    </location>
</feature>
<keyword evidence="16" id="KW-1185">Reference proteome</keyword>
<feature type="domain" description="C2H2-type" evidence="14">
    <location>
        <begin position="1045"/>
        <end position="1073"/>
    </location>
</feature>
<dbReference type="AlphaFoldDB" id="A0A8C8STX2"/>
<evidence type="ECO:0000256" key="6">
    <source>
        <dbReference type="ARBA" id="ARBA00022771"/>
    </source>
</evidence>
<keyword evidence="10" id="KW-0804">Transcription</keyword>
<evidence type="ECO:0000256" key="8">
    <source>
        <dbReference type="ARBA" id="ARBA00023015"/>
    </source>
</evidence>
<evidence type="ECO:0000256" key="9">
    <source>
        <dbReference type="ARBA" id="ARBA00023125"/>
    </source>
</evidence>
<dbReference type="InterPro" id="IPR041697">
    <property type="entry name" value="Znf-C2H2_11"/>
</dbReference>
<keyword evidence="11" id="KW-0539">Nucleus</keyword>
<evidence type="ECO:0000256" key="4">
    <source>
        <dbReference type="ARBA" id="ARBA00022723"/>
    </source>
</evidence>
<reference evidence="15" key="2">
    <citation type="submission" date="2025-09" db="UniProtKB">
        <authorList>
            <consortium name="Ensembl"/>
        </authorList>
    </citation>
    <scope>IDENTIFICATION</scope>
</reference>
<feature type="region of interest" description="Disordered" evidence="13">
    <location>
        <begin position="1216"/>
        <end position="1236"/>
    </location>
</feature>
<evidence type="ECO:0000256" key="1">
    <source>
        <dbReference type="ARBA" id="ARBA00003767"/>
    </source>
</evidence>
<dbReference type="GO" id="GO:0008270">
    <property type="term" value="F:zinc ion binding"/>
    <property type="evidence" value="ECO:0007669"/>
    <property type="project" value="UniProtKB-KW"/>
</dbReference>
<feature type="compositionally biased region" description="Low complexity" evidence="13">
    <location>
        <begin position="716"/>
        <end position="725"/>
    </location>
</feature>
<feature type="compositionally biased region" description="Low complexity" evidence="13">
    <location>
        <begin position="367"/>
        <end position="380"/>
    </location>
</feature>
<feature type="compositionally biased region" description="Basic and acidic residues" evidence="13">
    <location>
        <begin position="157"/>
        <end position="167"/>
    </location>
</feature>
<evidence type="ECO:0000259" key="14">
    <source>
        <dbReference type="PROSITE" id="PS50157"/>
    </source>
</evidence>
<accession>A0A8C8STX2</accession>
<keyword evidence="7" id="KW-0862">Zinc</keyword>
<feature type="domain" description="C2H2-type" evidence="14">
    <location>
        <begin position="615"/>
        <end position="640"/>
    </location>
</feature>
<feature type="region of interest" description="Disordered" evidence="13">
    <location>
        <begin position="270"/>
        <end position="289"/>
    </location>
</feature>
<protein>
    <submittedName>
        <fullName evidence="15">Zinc finger protein 592</fullName>
    </submittedName>
</protein>
<feature type="region of interest" description="Disordered" evidence="13">
    <location>
        <begin position="316"/>
        <end position="523"/>
    </location>
</feature>